<dbReference type="InterPro" id="IPR008016">
    <property type="entry name" value="Gp10"/>
</dbReference>
<dbReference type="SUPFAM" id="SSF56826">
    <property type="entry name" value="Upper collar protein gp10 (connector protein)"/>
    <property type="match status" value="1"/>
</dbReference>
<dbReference type="Gene3D" id="2.40.500.10">
    <property type="entry name" value="Upper collar protein gp10 (connector protein)"/>
    <property type="match status" value="1"/>
</dbReference>
<dbReference type="InterPro" id="IPR036199">
    <property type="entry name" value="Gp10_sf"/>
</dbReference>
<proteinExistence type="predicted"/>
<sequence length="300" mass="34985">MARRRKTNFDESLAMNDYTYIQYAYRLMELSISMFEWKNLPEGIDERFLEMVLFTDGQAVFFRDDELGDYLALQCLINGKLNVYRIPINRRAFAVNGYQKQLTDKDSVIIFNNMLHTNSWLDVKMFAKRLYNLDRIIDVNANAQKTPILIKGNEQQRLTLMNLYKEYDGNAPVIFADKSLDMNALQVLSTQAPYVADKIYQLKTQIWNEALTYLGISNVSFQKRERMVSDEVTRSQGGTVASRYSRLNARRQACEQINKMFGLNIDCDFREDYQFSEEVMDFTKDNQSGKKGNIGDDTHE</sequence>
<organism evidence="1">
    <name type="scientific">Podoviridae sp. ctza028</name>
    <dbReference type="NCBI Taxonomy" id="2825289"/>
    <lineage>
        <taxon>Viruses</taxon>
        <taxon>Duplodnaviria</taxon>
        <taxon>Heunggongvirae</taxon>
        <taxon>Uroviricota</taxon>
        <taxon>Caudoviricetes</taxon>
    </lineage>
</organism>
<dbReference type="Pfam" id="PF05352">
    <property type="entry name" value="Phage_connector"/>
    <property type="match status" value="1"/>
</dbReference>
<dbReference type="EMBL" id="BK015569">
    <property type="protein sequence ID" value="DAE13769.1"/>
    <property type="molecule type" value="Genomic_DNA"/>
</dbReference>
<protein>
    <submittedName>
        <fullName evidence="1">Upper collar protein</fullName>
    </submittedName>
</protein>
<accession>A0A8S5Q4N6</accession>
<evidence type="ECO:0000313" key="1">
    <source>
        <dbReference type="EMBL" id="DAE13769.1"/>
    </source>
</evidence>
<reference evidence="1" key="1">
    <citation type="journal article" date="2021" name="Proc. Natl. Acad. Sci. U.S.A.">
        <title>A Catalog of Tens of Thousands of Viruses from Human Metagenomes Reveals Hidden Associations with Chronic Diseases.</title>
        <authorList>
            <person name="Tisza M.J."/>
            <person name="Buck C.B."/>
        </authorList>
    </citation>
    <scope>NUCLEOTIDE SEQUENCE</scope>
    <source>
        <strain evidence="1">Ctza028</strain>
    </source>
</reference>
<dbReference type="Gene3D" id="3.30.1350.20">
    <property type="entry name" value="Bacteriophage PHI-29 conector. Domain 3"/>
    <property type="match status" value="1"/>
</dbReference>
<name>A0A8S5Q4N6_9CAUD</name>
<dbReference type="Gene3D" id="1.10.246.30">
    <property type="match status" value="1"/>
</dbReference>